<sequence>MKPANNLLKDYSLTRLTIPPVSPPLHNEILLRPNEIPLRPNEIPLRPNEIPFRPNEIPLRPNEIPPRPNEIPLRPNEIPLRPNEIPFRPNEIPLCPKEIPLRPNEIPPRPNEIPLRPNEIPLRPNEIPFRPKEIPLCPKEIPLRPNEIPLRPNEIPFRPNEIPLRPNEILPALPLQLLCPIQVPLSHSVETFLMDVLILGHFPVYSPSTSSSSFCLLRSVEVCNGADRLNLQSITIWKLYLSELDSYSAPHDPPSLFQYLKRDVSTRDVPTRSGRCSLESSFTVPARSRSAVDFKITPRRLHWGNDDLLGDLQNPFNLRLISYETCDFAK</sequence>
<keyword evidence="2" id="KW-1185">Reference proteome</keyword>
<reference evidence="1" key="1">
    <citation type="journal article" date="2021" name="Mol. Ecol. Resour.">
        <title>Apolygus lucorum genome provides insights into omnivorousness and mesophyll feeding.</title>
        <authorList>
            <person name="Liu Y."/>
            <person name="Liu H."/>
            <person name="Wang H."/>
            <person name="Huang T."/>
            <person name="Liu B."/>
            <person name="Yang B."/>
            <person name="Yin L."/>
            <person name="Li B."/>
            <person name="Zhang Y."/>
            <person name="Zhang S."/>
            <person name="Jiang F."/>
            <person name="Zhang X."/>
            <person name="Ren Y."/>
            <person name="Wang B."/>
            <person name="Wang S."/>
            <person name="Lu Y."/>
            <person name="Wu K."/>
            <person name="Fan W."/>
            <person name="Wang G."/>
        </authorList>
    </citation>
    <scope>NUCLEOTIDE SEQUENCE</scope>
    <source>
        <strain evidence="1">12Hb</strain>
    </source>
</reference>
<name>A0A6A4J995_APOLU</name>
<evidence type="ECO:0000313" key="2">
    <source>
        <dbReference type="Proteomes" id="UP000466442"/>
    </source>
</evidence>
<dbReference type="AlphaFoldDB" id="A0A6A4J995"/>
<accession>A0A6A4J995</accession>
<proteinExistence type="predicted"/>
<evidence type="ECO:0000313" key="1">
    <source>
        <dbReference type="EMBL" id="KAF6198853.1"/>
    </source>
</evidence>
<dbReference type="OrthoDB" id="7482953at2759"/>
<comment type="caution">
    <text evidence="1">The sequence shown here is derived from an EMBL/GenBank/DDBJ whole genome shotgun (WGS) entry which is preliminary data.</text>
</comment>
<dbReference type="Proteomes" id="UP000466442">
    <property type="component" value="Unassembled WGS sequence"/>
</dbReference>
<protein>
    <submittedName>
        <fullName evidence="1">Uncharacterized protein</fullName>
    </submittedName>
</protein>
<dbReference type="EMBL" id="WIXP02000015">
    <property type="protein sequence ID" value="KAF6198853.1"/>
    <property type="molecule type" value="Genomic_DNA"/>
</dbReference>
<organism evidence="1 2">
    <name type="scientific">Apolygus lucorum</name>
    <name type="common">Small green plant bug</name>
    <name type="synonym">Lygocoris lucorum</name>
    <dbReference type="NCBI Taxonomy" id="248454"/>
    <lineage>
        <taxon>Eukaryota</taxon>
        <taxon>Metazoa</taxon>
        <taxon>Ecdysozoa</taxon>
        <taxon>Arthropoda</taxon>
        <taxon>Hexapoda</taxon>
        <taxon>Insecta</taxon>
        <taxon>Pterygota</taxon>
        <taxon>Neoptera</taxon>
        <taxon>Paraneoptera</taxon>
        <taxon>Hemiptera</taxon>
        <taxon>Heteroptera</taxon>
        <taxon>Panheteroptera</taxon>
        <taxon>Cimicomorpha</taxon>
        <taxon>Miridae</taxon>
        <taxon>Mirini</taxon>
        <taxon>Apolygus</taxon>
    </lineage>
</organism>
<gene>
    <name evidence="1" type="ORF">GE061_006876</name>
</gene>